<proteinExistence type="predicted"/>
<evidence type="ECO:0000313" key="2">
    <source>
        <dbReference type="Proteomes" id="UP000520814"/>
    </source>
</evidence>
<gene>
    <name evidence="1" type="ORF">HNQ39_000563</name>
</gene>
<protein>
    <recommendedName>
        <fullName evidence="3">DUF1501 domain-containing protein</fullName>
    </recommendedName>
</protein>
<dbReference type="Gene3D" id="3.40.720.10">
    <property type="entry name" value="Alkaline Phosphatase, subunit A"/>
    <property type="match status" value="1"/>
</dbReference>
<keyword evidence="2" id="KW-1185">Reference proteome</keyword>
<dbReference type="Pfam" id="PF07394">
    <property type="entry name" value="DUF1501"/>
    <property type="match status" value="1"/>
</dbReference>
<dbReference type="InterPro" id="IPR006311">
    <property type="entry name" value="TAT_signal"/>
</dbReference>
<dbReference type="AlphaFoldDB" id="A0A7W9SLF5"/>
<dbReference type="RefSeq" id="WP_184192429.1">
    <property type="nucleotide sequence ID" value="NZ_JACHGW010000001.1"/>
</dbReference>
<sequence>MWTNNATSRRQLLKSSALGFGNLALLGLLDQEARASSRDTRNPLAPKPPQFPAKAKRVIFVFLHGGPSQVDTFDPKPLLTRDHGKPFPGQIPRIVSSPTGNLLKSPWQFKHYGQSGIEVSDLFPHLGGCVDDLCFINSMHGSNSRHGGALLELHTGSDTFVRPSMGSWVTYGLGTENQNLPGFLTICPTLTHGGVNNWSSAFLPAWTQGTPIGNASIDAAQAKIPFIQNTETPSEAQKLELELLGQLGREHLAHTGPDPALEGRLSSFELAFRMQLAAPELQEITGESEATKKLYGMDDPKTRSFGHQCLLARRFSEKGVRFVQVTHSYKWDQHGDLRKDHASNAAEVDKPIAGLLKDLKARGLLKDTLVVIGGEFGRTPVAQGDDGRDHNPHGFTLLLAGGGVKTGFRYGATDDYGFYAVQDKCHVHDFHATMLHLMGIDHKKLTYFYGGRNYRLTDVHGEIATGIIA</sequence>
<dbReference type="SUPFAM" id="SSF53649">
    <property type="entry name" value="Alkaline phosphatase-like"/>
    <property type="match status" value="1"/>
</dbReference>
<dbReference type="InterPro" id="IPR010869">
    <property type="entry name" value="DUF1501"/>
</dbReference>
<accession>A0A7W9SLF5</accession>
<evidence type="ECO:0008006" key="3">
    <source>
        <dbReference type="Google" id="ProtNLM"/>
    </source>
</evidence>
<name>A0A7W9SLF5_ARMRO</name>
<dbReference type="Proteomes" id="UP000520814">
    <property type="component" value="Unassembled WGS sequence"/>
</dbReference>
<evidence type="ECO:0000313" key="1">
    <source>
        <dbReference type="EMBL" id="MBB6048801.1"/>
    </source>
</evidence>
<dbReference type="PROSITE" id="PS51318">
    <property type="entry name" value="TAT"/>
    <property type="match status" value="1"/>
</dbReference>
<organism evidence="1 2">
    <name type="scientific">Armatimonas rosea</name>
    <dbReference type="NCBI Taxonomy" id="685828"/>
    <lineage>
        <taxon>Bacteria</taxon>
        <taxon>Bacillati</taxon>
        <taxon>Armatimonadota</taxon>
        <taxon>Armatimonadia</taxon>
        <taxon>Armatimonadales</taxon>
        <taxon>Armatimonadaceae</taxon>
        <taxon>Armatimonas</taxon>
    </lineage>
</organism>
<comment type="caution">
    <text evidence="1">The sequence shown here is derived from an EMBL/GenBank/DDBJ whole genome shotgun (WGS) entry which is preliminary data.</text>
</comment>
<dbReference type="EMBL" id="JACHGW010000001">
    <property type="protein sequence ID" value="MBB6048801.1"/>
    <property type="molecule type" value="Genomic_DNA"/>
</dbReference>
<dbReference type="InterPro" id="IPR017850">
    <property type="entry name" value="Alkaline_phosphatase_core_sf"/>
</dbReference>
<dbReference type="PANTHER" id="PTHR43737">
    <property type="entry name" value="BLL7424 PROTEIN"/>
    <property type="match status" value="1"/>
</dbReference>
<reference evidence="1 2" key="1">
    <citation type="submission" date="2020-08" db="EMBL/GenBank/DDBJ databases">
        <title>Genomic Encyclopedia of Type Strains, Phase IV (KMG-IV): sequencing the most valuable type-strain genomes for metagenomic binning, comparative biology and taxonomic classification.</title>
        <authorList>
            <person name="Goeker M."/>
        </authorList>
    </citation>
    <scope>NUCLEOTIDE SEQUENCE [LARGE SCALE GENOMIC DNA]</scope>
    <source>
        <strain evidence="1 2">DSM 23562</strain>
    </source>
</reference>
<dbReference type="PANTHER" id="PTHR43737:SF1">
    <property type="entry name" value="DUF1501 DOMAIN-CONTAINING PROTEIN"/>
    <property type="match status" value="1"/>
</dbReference>